<evidence type="ECO:0000256" key="1">
    <source>
        <dbReference type="SAM" id="Coils"/>
    </source>
</evidence>
<evidence type="ECO:0000259" key="2">
    <source>
        <dbReference type="Pfam" id="PF02591"/>
    </source>
</evidence>
<protein>
    <recommendedName>
        <fullName evidence="2">C4-type zinc ribbon domain-containing protein</fullName>
    </recommendedName>
</protein>
<name>A0A939DXG7_9CORY</name>
<dbReference type="Pfam" id="PF02591">
    <property type="entry name" value="Zn_ribbon_9"/>
    <property type="match status" value="1"/>
</dbReference>
<keyword evidence="1" id="KW-0175">Coiled coil</keyword>
<evidence type="ECO:0000313" key="4">
    <source>
        <dbReference type="Proteomes" id="UP000664332"/>
    </source>
</evidence>
<evidence type="ECO:0000313" key="3">
    <source>
        <dbReference type="EMBL" id="MBN9643029.1"/>
    </source>
</evidence>
<comment type="caution">
    <text evidence="3">The sequence shown here is derived from an EMBL/GenBank/DDBJ whole genome shotgun (WGS) entry which is preliminary data.</text>
</comment>
<reference evidence="3" key="1">
    <citation type="submission" date="2021-03" db="EMBL/GenBank/DDBJ databases">
        <authorList>
            <person name="Sun Q."/>
        </authorList>
    </citation>
    <scope>NUCLEOTIDE SEQUENCE</scope>
    <source>
        <strain evidence="3">CCM 8862</strain>
    </source>
</reference>
<sequence>MKLDHDRQRILIDIATAWSALQRVDDPEDTDEYRALADLRAQRDQRRRQGAVTSLDHGDSVRTITRLTTDRARLVRRIRDNDKTLAASVDPAVRREAAHDKKAAEKRLSALDRELKAEENKLARTTGPTPGETTQFADSYRAAEKDYRRRAAELAADKAELTERLQALLDQLDPADAKELRAQTRATGVCAVVFSGRSCPGCQMVLSPAEVKTIEQTDKDEVARCPQCGTFLVLGGDHERKA</sequence>
<feature type="coiled-coil region" evidence="1">
    <location>
        <begin position="94"/>
        <end position="171"/>
    </location>
</feature>
<keyword evidence="4" id="KW-1185">Reference proteome</keyword>
<dbReference type="InterPro" id="IPR003743">
    <property type="entry name" value="Zf-RING_7"/>
</dbReference>
<dbReference type="Proteomes" id="UP000664332">
    <property type="component" value="Unassembled WGS sequence"/>
</dbReference>
<dbReference type="AlphaFoldDB" id="A0A939DXG7"/>
<feature type="domain" description="C4-type zinc ribbon" evidence="2">
    <location>
        <begin position="199"/>
        <end position="232"/>
    </location>
</feature>
<dbReference type="EMBL" id="JAFLEQ010000001">
    <property type="protein sequence ID" value="MBN9643029.1"/>
    <property type="molecule type" value="Genomic_DNA"/>
</dbReference>
<proteinExistence type="predicted"/>
<accession>A0A939DXG7</accession>
<gene>
    <name evidence="3" type="ORF">JZY06_00060</name>
</gene>
<dbReference type="Gene3D" id="1.10.287.1490">
    <property type="match status" value="1"/>
</dbReference>
<organism evidence="3 4">
    <name type="scientific">Corynebacterium mendelii</name>
    <dbReference type="NCBI Taxonomy" id="2765362"/>
    <lineage>
        <taxon>Bacteria</taxon>
        <taxon>Bacillati</taxon>
        <taxon>Actinomycetota</taxon>
        <taxon>Actinomycetes</taxon>
        <taxon>Mycobacteriales</taxon>
        <taxon>Corynebacteriaceae</taxon>
        <taxon>Corynebacterium</taxon>
    </lineage>
</organism>
<dbReference type="RefSeq" id="WP_207117448.1">
    <property type="nucleotide sequence ID" value="NZ_JAFLEQ010000001.1"/>
</dbReference>